<evidence type="ECO:0000256" key="1">
    <source>
        <dbReference type="SAM" id="MobiDB-lite"/>
    </source>
</evidence>
<keyword evidence="4" id="KW-1185">Reference proteome</keyword>
<name>A0A1J7IJA8_9PEZI</name>
<dbReference type="OrthoDB" id="3364132at2759"/>
<dbReference type="AlphaFoldDB" id="A0A1J7IJA8"/>
<evidence type="ECO:0000313" key="4">
    <source>
        <dbReference type="Proteomes" id="UP000182658"/>
    </source>
</evidence>
<reference evidence="3 4" key="1">
    <citation type="submission" date="2016-10" db="EMBL/GenBank/DDBJ databases">
        <title>Draft genome sequence of Coniochaeta ligniaria NRRL30616, a lignocellulolytic fungus for bioabatement of inhibitors in plant biomass hydrolysates.</title>
        <authorList>
            <consortium name="DOE Joint Genome Institute"/>
            <person name="Jimenez D.J."/>
            <person name="Hector R.E."/>
            <person name="Riley R."/>
            <person name="Sun H."/>
            <person name="Grigoriev I.V."/>
            <person name="Van Elsas J.D."/>
            <person name="Nichols N.N."/>
        </authorList>
    </citation>
    <scope>NUCLEOTIDE SEQUENCE [LARGE SCALE GENOMIC DNA]</scope>
    <source>
        <strain evidence="3 4">NRRL 30616</strain>
    </source>
</reference>
<sequence>MAVIDSLGISAYVRVDGAAAVEYADPDPSPDVKYPDTPVVSKYIESKDDKEYAVVCMTLPQHSWLSTHKDHLLSFQVCADGKHRAARFKRPCDHDTRYSLIVDGVTSRPRGASHEILSKFKFDAMKIVDRDDAKAAKRDTERAAGLGSIRVEVWRSLNKGLTDPVEQAPKKTDMSIAEKALKGRAISHGTTLSTPTVVGKQAWYNIEKLYGKPYVIFEFKYRSKDGLRSEMIVPRTPSPDPAARGIAGLSQEEVQRLAEERLAEIKKEKKPLIKREFGEMFDLTGEDANGSPRPVKMPRKHKEPETIDLTDD</sequence>
<feature type="region of interest" description="Disordered" evidence="1">
    <location>
        <begin position="283"/>
        <end position="312"/>
    </location>
</feature>
<dbReference type="Proteomes" id="UP000182658">
    <property type="component" value="Unassembled WGS sequence"/>
</dbReference>
<accession>A0A1J7IJA8</accession>
<evidence type="ECO:0000313" key="3">
    <source>
        <dbReference type="EMBL" id="OIW27445.1"/>
    </source>
</evidence>
<organism evidence="3 4">
    <name type="scientific">Coniochaeta ligniaria NRRL 30616</name>
    <dbReference type="NCBI Taxonomy" id="1408157"/>
    <lineage>
        <taxon>Eukaryota</taxon>
        <taxon>Fungi</taxon>
        <taxon>Dikarya</taxon>
        <taxon>Ascomycota</taxon>
        <taxon>Pezizomycotina</taxon>
        <taxon>Sordariomycetes</taxon>
        <taxon>Sordariomycetidae</taxon>
        <taxon>Coniochaetales</taxon>
        <taxon>Coniochaetaceae</taxon>
        <taxon>Coniochaeta</taxon>
    </lineage>
</organism>
<proteinExistence type="predicted"/>
<protein>
    <recommendedName>
        <fullName evidence="2">DUF7918 domain-containing protein</fullName>
    </recommendedName>
</protein>
<dbReference type="EMBL" id="KV875099">
    <property type="protein sequence ID" value="OIW27445.1"/>
    <property type="molecule type" value="Genomic_DNA"/>
</dbReference>
<gene>
    <name evidence="3" type="ORF">CONLIGDRAFT_633807</name>
</gene>
<dbReference type="PANTHER" id="PTHR36223:SF1">
    <property type="entry name" value="TRANSCRIPTION ELONGATION FACTOR EAF N-TERMINAL DOMAIN-CONTAINING PROTEIN"/>
    <property type="match status" value="1"/>
</dbReference>
<evidence type="ECO:0000259" key="2">
    <source>
        <dbReference type="Pfam" id="PF25534"/>
    </source>
</evidence>
<dbReference type="InParanoid" id="A0A1J7IJA8"/>
<dbReference type="InterPro" id="IPR057678">
    <property type="entry name" value="DUF7918"/>
</dbReference>
<dbReference type="PANTHER" id="PTHR36223">
    <property type="entry name" value="BETA-LACTAMASE-TYPE TRANSPEPTIDASE FOLD DOMAIN CONTAINING PROTEIN"/>
    <property type="match status" value="1"/>
</dbReference>
<dbReference type="Pfam" id="PF25534">
    <property type="entry name" value="DUF7918"/>
    <property type="match status" value="1"/>
</dbReference>
<feature type="domain" description="DUF7918" evidence="2">
    <location>
        <begin position="8"/>
        <end position="236"/>
    </location>
</feature>
<dbReference type="STRING" id="1408157.A0A1J7IJA8"/>